<dbReference type="InterPro" id="IPR011856">
    <property type="entry name" value="tRNA_endonuc-like_dom_sf"/>
</dbReference>
<evidence type="ECO:0000313" key="2">
    <source>
        <dbReference type="EMBL" id="ABR47078.1"/>
    </source>
</evidence>
<dbReference type="InterPro" id="IPR025364">
    <property type="entry name" value="DUF4268"/>
</dbReference>
<reference evidence="4" key="2">
    <citation type="journal article" date="2016" name="Genome Announc.">
        <title>Complete genome sequence of Alkaliphilus metalliredigens strain QYMF, an alkaliphilic and metal-reducing bacterium isolated from borax-contaminated leachate ponds.</title>
        <authorList>
            <person name="Hwang C."/>
            <person name="Copeland A."/>
            <person name="Lucas S."/>
            <person name="Lapidus A."/>
            <person name="Barry K."/>
            <person name="Detter J.C."/>
            <person name="Glavina Del Rio T."/>
            <person name="Hammon N."/>
            <person name="Israni S."/>
            <person name="Dalin E."/>
            <person name="Tice H."/>
            <person name="Pitluck S."/>
            <person name="Chertkov O."/>
            <person name="Brettin T."/>
            <person name="Bruce D."/>
            <person name="Han C."/>
            <person name="Schmutz J."/>
            <person name="Larimer F."/>
            <person name="Land M.L."/>
            <person name="Hauser L."/>
            <person name="Kyrpides N."/>
            <person name="Mikhailova N."/>
            <person name="Ye Q."/>
            <person name="Zhou J."/>
            <person name="Richardson P."/>
            <person name="Fields M.W."/>
        </authorList>
    </citation>
    <scope>NUCLEOTIDE SEQUENCE [LARGE SCALE GENOMIC DNA]</scope>
    <source>
        <strain evidence="4">QYMF</strain>
    </source>
</reference>
<evidence type="ECO:0000313" key="3">
    <source>
        <dbReference type="EMBL" id="ABR47101.1"/>
    </source>
</evidence>
<dbReference type="EMBL" id="CP000724">
    <property type="protein sequence ID" value="ABR47078.1"/>
    <property type="molecule type" value="Genomic_DNA"/>
</dbReference>
<gene>
    <name evidence="2" type="ordered locus">Amet_0853</name>
    <name evidence="3" type="ordered locus">Amet_0879</name>
</gene>
<feature type="domain" description="DUF4268" evidence="1">
    <location>
        <begin position="174"/>
        <end position="315"/>
    </location>
</feature>
<dbReference type="KEGG" id="amt:Amet_0879"/>
<protein>
    <recommendedName>
        <fullName evidence="1">DUF4268 domain-containing protein</fullName>
    </recommendedName>
</protein>
<dbReference type="AlphaFoldDB" id="A6TLL0"/>
<dbReference type="RefSeq" id="WP_012062121.1">
    <property type="nucleotide sequence ID" value="NC_009633.1"/>
</dbReference>
<reference evidence="2" key="1">
    <citation type="submission" date="2007-06" db="EMBL/GenBank/DDBJ databases">
        <title>Complete sequence of Alkaliphilus metalliredigens QYMF.</title>
        <authorList>
            <consortium name="US DOE Joint Genome Institute"/>
            <person name="Copeland A."/>
            <person name="Lucas S."/>
            <person name="Lapidus A."/>
            <person name="Barry K."/>
            <person name="Detter J.C."/>
            <person name="Glavina del Rio T."/>
            <person name="Hammon N."/>
            <person name="Israni S."/>
            <person name="Dalin E."/>
            <person name="Tice H."/>
            <person name="Pitluck S."/>
            <person name="Chertkov O."/>
            <person name="Brettin T."/>
            <person name="Bruce D."/>
            <person name="Han C."/>
            <person name="Schmutz J."/>
            <person name="Larimer F."/>
            <person name="Land M."/>
            <person name="Hauser L."/>
            <person name="Kyrpides N."/>
            <person name="Mikhailova N."/>
            <person name="Ye Q."/>
            <person name="Zhou J."/>
            <person name="Fields M."/>
            <person name="Richardson P."/>
        </authorList>
    </citation>
    <scope>NUCLEOTIDE SEQUENCE</scope>
    <source>
        <strain evidence="2">QYMF</strain>
    </source>
</reference>
<sequence>MKGPNLGKIEIINPREVWLNEERDFTPWLAENAQAISEAIGFPIIIEQTEKRVGNFQLDILGKVEGTEKVVVIENQLDSSDHKHLGQIITYAGGLNAQIIIWITPSVREEHRTAIEWLNEISNDDTSFFLLRPEVIRIDESRPAVRFRLESGPSDFVRGMRRAVENEEGPRHIFRRQFWSEMFEYLSENGHPWAKGRRTTSDSWVPSSIGKSGVNANISMAQGSRLRVEIYLGHQNPNQNTEWYEILENVKPEIDKVFEDEQISWEPLKSAKACRIAVYYHYDKEKVEKDQEYRSVLYSWVDKNLTRMRAIAKQYLVG</sequence>
<accession>A6TLL0</accession>
<keyword evidence="4" id="KW-1185">Reference proteome</keyword>
<dbReference type="GO" id="GO:0003676">
    <property type="term" value="F:nucleic acid binding"/>
    <property type="evidence" value="ECO:0007669"/>
    <property type="project" value="InterPro"/>
</dbReference>
<dbReference type="STRING" id="293826.Amet_0853"/>
<evidence type="ECO:0000313" key="4">
    <source>
        <dbReference type="Proteomes" id="UP000001572"/>
    </source>
</evidence>
<evidence type="ECO:0000259" key="1">
    <source>
        <dbReference type="Pfam" id="PF14088"/>
    </source>
</evidence>
<dbReference type="KEGG" id="amt:Amet_0853"/>
<dbReference type="Proteomes" id="UP000001572">
    <property type="component" value="Chromosome"/>
</dbReference>
<dbReference type="EMBL" id="CP000724">
    <property type="protein sequence ID" value="ABR47101.1"/>
    <property type="molecule type" value="Genomic_DNA"/>
</dbReference>
<dbReference type="eggNOG" id="ENOG502ZAEI">
    <property type="taxonomic scope" value="Bacteria"/>
</dbReference>
<dbReference type="Gene3D" id="3.40.1350.10">
    <property type="match status" value="1"/>
</dbReference>
<organism evidence="2 4">
    <name type="scientific">Alkaliphilus metalliredigens (strain QYMF)</name>
    <dbReference type="NCBI Taxonomy" id="293826"/>
    <lineage>
        <taxon>Bacteria</taxon>
        <taxon>Bacillati</taxon>
        <taxon>Bacillota</taxon>
        <taxon>Clostridia</taxon>
        <taxon>Peptostreptococcales</taxon>
        <taxon>Natronincolaceae</taxon>
        <taxon>Alkaliphilus</taxon>
    </lineage>
</organism>
<dbReference type="HOGENOM" id="CLU_064448_0_0_9"/>
<name>A6TLL0_ALKMQ</name>
<proteinExistence type="predicted"/>
<dbReference type="Pfam" id="PF14088">
    <property type="entry name" value="DUF4268"/>
    <property type="match status" value="1"/>
</dbReference>